<feature type="region of interest" description="Disordered" evidence="1">
    <location>
        <begin position="35"/>
        <end position="67"/>
    </location>
</feature>
<protein>
    <recommendedName>
        <fullName evidence="4">SPOR domain-containing protein</fullName>
    </recommendedName>
</protein>
<evidence type="ECO:0000313" key="2">
    <source>
        <dbReference type="EMBL" id="GIF83237.1"/>
    </source>
</evidence>
<dbReference type="Proteomes" id="UP000601223">
    <property type="component" value="Unassembled WGS sequence"/>
</dbReference>
<gene>
    <name evidence="2" type="ORF">Cba03nite_45860</name>
</gene>
<sequence length="67" mass="7746">MTNVGDPPQYFWCIKHNRVEHGDDKCPSKFLLGPYPSPADAEQALSRVKERNEQWEEEDARWSGDPS</sequence>
<reference evidence="2 3" key="1">
    <citation type="submission" date="2021-01" db="EMBL/GenBank/DDBJ databases">
        <title>Whole genome shotgun sequence of Catellatospora bangladeshensis NBRC 107357.</title>
        <authorList>
            <person name="Komaki H."/>
            <person name="Tamura T."/>
        </authorList>
    </citation>
    <scope>NUCLEOTIDE SEQUENCE [LARGE SCALE GENOMIC DNA]</scope>
    <source>
        <strain evidence="2 3">NBRC 107357</strain>
    </source>
</reference>
<organism evidence="2 3">
    <name type="scientific">Catellatospora bangladeshensis</name>
    <dbReference type="NCBI Taxonomy" id="310355"/>
    <lineage>
        <taxon>Bacteria</taxon>
        <taxon>Bacillati</taxon>
        <taxon>Actinomycetota</taxon>
        <taxon>Actinomycetes</taxon>
        <taxon>Micromonosporales</taxon>
        <taxon>Micromonosporaceae</taxon>
        <taxon>Catellatospora</taxon>
    </lineage>
</organism>
<evidence type="ECO:0000313" key="3">
    <source>
        <dbReference type="Proteomes" id="UP000601223"/>
    </source>
</evidence>
<comment type="caution">
    <text evidence="2">The sequence shown here is derived from an EMBL/GenBank/DDBJ whole genome shotgun (WGS) entry which is preliminary data.</text>
</comment>
<accession>A0A8J3JE33</accession>
<evidence type="ECO:0008006" key="4">
    <source>
        <dbReference type="Google" id="ProtNLM"/>
    </source>
</evidence>
<dbReference type="RefSeq" id="WP_203749741.1">
    <property type="nucleotide sequence ID" value="NZ_BONF01000027.1"/>
</dbReference>
<proteinExistence type="predicted"/>
<keyword evidence="3" id="KW-1185">Reference proteome</keyword>
<dbReference type="AlphaFoldDB" id="A0A8J3JE33"/>
<name>A0A8J3JE33_9ACTN</name>
<evidence type="ECO:0000256" key="1">
    <source>
        <dbReference type="SAM" id="MobiDB-lite"/>
    </source>
</evidence>
<dbReference type="EMBL" id="BONF01000027">
    <property type="protein sequence ID" value="GIF83237.1"/>
    <property type="molecule type" value="Genomic_DNA"/>
</dbReference>